<dbReference type="Proteomes" id="UP000631114">
    <property type="component" value="Unassembled WGS sequence"/>
</dbReference>
<dbReference type="PANTHER" id="PTHR33133:SF24">
    <property type="entry name" value="OS01G0800300 PROTEIN"/>
    <property type="match status" value="1"/>
</dbReference>
<dbReference type="PANTHER" id="PTHR33133">
    <property type="entry name" value="OS08G0107100 PROTEIN-RELATED"/>
    <property type="match status" value="1"/>
</dbReference>
<accession>A0A835HSW6</accession>
<proteinExistence type="predicted"/>
<feature type="transmembrane region" description="Helical" evidence="1">
    <location>
        <begin position="124"/>
        <end position="150"/>
    </location>
</feature>
<gene>
    <name evidence="2" type="ORF">IFM89_037441</name>
</gene>
<feature type="transmembrane region" description="Helical" evidence="1">
    <location>
        <begin position="170"/>
        <end position="191"/>
    </location>
</feature>
<keyword evidence="3" id="KW-1185">Reference proteome</keyword>
<keyword evidence="1" id="KW-1133">Transmembrane helix</keyword>
<evidence type="ECO:0000256" key="1">
    <source>
        <dbReference type="SAM" id="Phobius"/>
    </source>
</evidence>
<reference evidence="2 3" key="1">
    <citation type="submission" date="2020-10" db="EMBL/GenBank/DDBJ databases">
        <title>The Coptis chinensis genome and diversification of protoberbering-type alkaloids.</title>
        <authorList>
            <person name="Wang B."/>
            <person name="Shu S."/>
            <person name="Song C."/>
            <person name="Liu Y."/>
        </authorList>
    </citation>
    <scope>NUCLEOTIDE SEQUENCE [LARGE SCALE GENOMIC DNA]</scope>
    <source>
        <strain evidence="2">HL-2020</strain>
        <tissue evidence="2">Leaf</tissue>
    </source>
</reference>
<evidence type="ECO:0000313" key="2">
    <source>
        <dbReference type="EMBL" id="KAF9603678.1"/>
    </source>
</evidence>
<keyword evidence="1" id="KW-0812">Transmembrane</keyword>
<feature type="transmembrane region" description="Helical" evidence="1">
    <location>
        <begin position="252"/>
        <end position="277"/>
    </location>
</feature>
<feature type="transmembrane region" description="Helical" evidence="1">
    <location>
        <begin position="211"/>
        <end position="232"/>
    </location>
</feature>
<name>A0A835HSW6_9MAGN</name>
<protein>
    <submittedName>
        <fullName evidence="2">Uncharacterized protein</fullName>
    </submittedName>
</protein>
<organism evidence="2 3">
    <name type="scientific">Coptis chinensis</name>
    <dbReference type="NCBI Taxonomy" id="261450"/>
    <lineage>
        <taxon>Eukaryota</taxon>
        <taxon>Viridiplantae</taxon>
        <taxon>Streptophyta</taxon>
        <taxon>Embryophyta</taxon>
        <taxon>Tracheophyta</taxon>
        <taxon>Spermatophyta</taxon>
        <taxon>Magnoliopsida</taxon>
        <taxon>Ranunculales</taxon>
        <taxon>Ranunculaceae</taxon>
        <taxon>Coptidoideae</taxon>
        <taxon>Coptis</taxon>
    </lineage>
</organism>
<dbReference type="EMBL" id="JADFTS010000006">
    <property type="protein sequence ID" value="KAF9603678.1"/>
    <property type="molecule type" value="Genomic_DNA"/>
</dbReference>
<feature type="transmembrane region" description="Helical" evidence="1">
    <location>
        <begin position="32"/>
        <end position="54"/>
    </location>
</feature>
<keyword evidence="1" id="KW-0472">Membrane</keyword>
<dbReference type="OrthoDB" id="1908649at2759"/>
<sequence>MDQTANKDIQFLRPIEIVKESINVLKSYPKTFILLTLALILPLSLAILVHYIYFEPLLNLIPITSQPHQWLEFIIIQFFYIAILFIFSLLSTAAVVFTFASIYTSKPVSFISTLSTIPRIFKRLFITFLFASLLMIVYNAVFLFCLIAFISSLDANDSTVLYISFFDLFFLFEIHVYVTAMWHLASVVSVLEPVYGWAAMKRSKELLEGNIRLATALVIVYLVICAAIGGVFRSLVIPGEIDYGLVFRSLMGGFLVVVLVILNFIGLSAQCIIYYVCKSYHREEIDKGALHDQLDCYLGAYVPLQSSVEMGM</sequence>
<evidence type="ECO:0000313" key="3">
    <source>
        <dbReference type="Proteomes" id="UP000631114"/>
    </source>
</evidence>
<feature type="transmembrane region" description="Helical" evidence="1">
    <location>
        <begin position="74"/>
        <end position="103"/>
    </location>
</feature>
<comment type="caution">
    <text evidence="2">The sequence shown here is derived from an EMBL/GenBank/DDBJ whole genome shotgun (WGS) entry which is preliminary data.</text>
</comment>
<dbReference type="AlphaFoldDB" id="A0A835HSW6"/>